<evidence type="ECO:0000256" key="1">
    <source>
        <dbReference type="SAM" id="MobiDB-lite"/>
    </source>
</evidence>
<dbReference type="EMBL" id="SLUI01000001">
    <property type="protein sequence ID" value="TCL40153.1"/>
    <property type="molecule type" value="Genomic_DNA"/>
</dbReference>
<reference evidence="3 4" key="1">
    <citation type="submission" date="2019-03" db="EMBL/GenBank/DDBJ databases">
        <title>Genomic Encyclopedia of Type Strains, Phase IV (KMG-IV): sequencing the most valuable type-strain genomes for metagenomic binning, comparative biology and taxonomic classification.</title>
        <authorList>
            <person name="Goeker M."/>
        </authorList>
    </citation>
    <scope>NUCLEOTIDE SEQUENCE [LARGE SCALE GENOMIC DNA]</scope>
    <source>
        <strain evidence="3 4">DSM 15969</strain>
    </source>
</reference>
<feature type="region of interest" description="Disordered" evidence="1">
    <location>
        <begin position="268"/>
        <end position="288"/>
    </location>
</feature>
<comment type="caution">
    <text evidence="3">The sequence shown here is derived from an EMBL/GenBank/DDBJ whole genome shotgun (WGS) entry which is preliminary data.</text>
</comment>
<dbReference type="RefSeq" id="WP_132074614.1">
    <property type="nucleotide sequence ID" value="NZ_SLUI01000001.1"/>
</dbReference>
<evidence type="ECO:0000313" key="3">
    <source>
        <dbReference type="EMBL" id="TCL40153.1"/>
    </source>
</evidence>
<protein>
    <submittedName>
        <fullName evidence="3">Flagellar hook-length control protein FliK</fullName>
    </submittedName>
</protein>
<dbReference type="Proteomes" id="UP000295063">
    <property type="component" value="Unassembled WGS sequence"/>
</dbReference>
<keyword evidence="3" id="KW-0966">Cell projection</keyword>
<gene>
    <name evidence="3" type="ORF">EV210_101354</name>
</gene>
<keyword evidence="4" id="KW-1185">Reference proteome</keyword>
<feature type="compositionally biased region" description="Basic and acidic residues" evidence="1">
    <location>
        <begin position="276"/>
        <end position="288"/>
    </location>
</feature>
<dbReference type="PANTHER" id="PTHR37533:SF2">
    <property type="entry name" value="FLAGELLAR HOOK-LENGTH CONTROL PROTEIN"/>
    <property type="match status" value="1"/>
</dbReference>
<evidence type="ECO:0000313" key="4">
    <source>
        <dbReference type="Proteomes" id="UP000295063"/>
    </source>
</evidence>
<keyword evidence="3" id="KW-0282">Flagellum</keyword>
<dbReference type="PANTHER" id="PTHR37533">
    <property type="entry name" value="FLAGELLAR HOOK-LENGTH CONTROL PROTEIN"/>
    <property type="match status" value="1"/>
</dbReference>
<sequence length="484" mass="50324">MNEMSLALPQTDMMPNAALPASGKNSKTSPGKKAGAFGAILDSATEAGGEPGKGQAKNTVNDNLAFLALNGIVLAALPVNTQDQVNCVQETELPAAIAPVNSGEMTTAGQTAAVNAFTDIGGNESNGAGETSVVPGFVQTVPMPAGVQTSAATNMTQQVLPAAPEVAAVSQSVQPEMAGNEATVSSQQTAIVNELLRADKGQAAGNSNGDELAVLAAKANPVVVQTIRTATAEANPVKKNEDTKKSPANESAALLQDDGLQNMAAAVTAKEAATPGKDEQQDKPADAKQAELPVGLLADDSSADFGKVESVVNRQATVVDHIQPVSLAKAVEAVSVQRDSGVSQDPHNIAGQIVEQARMINRVNNSEMVVKLKPEHLGELTLKVTVENGAVSASFHSNNQEVRTVIEASLTQLRQELSNQGLKVDNVGVYAGLNQFFSNDQQQQTAQQQQIKLKNRRQDDSFIDAIEAAAVLPVTSDAGVDYRI</sequence>
<dbReference type="InterPro" id="IPR038610">
    <property type="entry name" value="FliK-like_C_sf"/>
</dbReference>
<dbReference type="Pfam" id="PF02120">
    <property type="entry name" value="Flg_hook"/>
    <property type="match status" value="1"/>
</dbReference>
<feature type="domain" description="Flagellar hook-length control protein-like C-terminal" evidence="2">
    <location>
        <begin position="358"/>
        <end position="432"/>
    </location>
</feature>
<dbReference type="OrthoDB" id="1676929at2"/>
<dbReference type="Gene3D" id="3.30.750.140">
    <property type="match status" value="1"/>
</dbReference>
<keyword evidence="3" id="KW-0969">Cilium</keyword>
<dbReference type="CDD" id="cd17470">
    <property type="entry name" value="T3SS_Flik_C"/>
    <property type="match status" value="1"/>
</dbReference>
<dbReference type="InterPro" id="IPR052563">
    <property type="entry name" value="FliK"/>
</dbReference>
<organism evidence="3 4">
    <name type="scientific">Anaerospora hongkongensis</name>
    <dbReference type="NCBI Taxonomy" id="244830"/>
    <lineage>
        <taxon>Bacteria</taxon>
        <taxon>Bacillati</taxon>
        <taxon>Bacillota</taxon>
        <taxon>Negativicutes</taxon>
        <taxon>Selenomonadales</taxon>
        <taxon>Sporomusaceae</taxon>
        <taxon>Anaerospora</taxon>
    </lineage>
</organism>
<dbReference type="AlphaFoldDB" id="A0A4V2Q944"/>
<accession>A0A4V2Q944</accession>
<name>A0A4V2Q944_9FIRM</name>
<feature type="region of interest" description="Disordered" evidence="1">
    <location>
        <begin position="1"/>
        <end position="35"/>
    </location>
</feature>
<proteinExistence type="predicted"/>
<dbReference type="InterPro" id="IPR021136">
    <property type="entry name" value="Flagellar_hook_control-like_C"/>
</dbReference>
<evidence type="ECO:0000259" key="2">
    <source>
        <dbReference type="Pfam" id="PF02120"/>
    </source>
</evidence>